<feature type="transmembrane region" description="Helical" evidence="1">
    <location>
        <begin position="40"/>
        <end position="57"/>
    </location>
</feature>
<keyword evidence="1" id="KW-0472">Membrane</keyword>
<name>A0A6C0BZJ9_9ZZZZ</name>
<feature type="transmembrane region" description="Helical" evidence="1">
    <location>
        <begin position="6"/>
        <end position="28"/>
    </location>
</feature>
<dbReference type="AlphaFoldDB" id="A0A6C0BZJ9"/>
<protein>
    <submittedName>
        <fullName evidence="2">Uncharacterized protein</fullName>
    </submittedName>
</protein>
<evidence type="ECO:0000256" key="1">
    <source>
        <dbReference type="SAM" id="Phobius"/>
    </source>
</evidence>
<sequence length="104" mass="12367">MNKNITLFYNFFKYIFILLYIVSLLGLGDKIPIYLDVVNEIYKVFIAFILIYFFNPWTKTNFEEIHKKIAFQAGILLLLTSSVEGIIKNLPFFKKFRIMKKILT</sequence>
<proteinExistence type="predicted"/>
<accession>A0A6C0BZJ9</accession>
<keyword evidence="1" id="KW-0812">Transmembrane</keyword>
<evidence type="ECO:0000313" key="2">
    <source>
        <dbReference type="EMBL" id="QHS97251.1"/>
    </source>
</evidence>
<reference evidence="2" key="1">
    <citation type="journal article" date="2020" name="Nature">
        <title>Giant virus diversity and host interactions through global metagenomics.</title>
        <authorList>
            <person name="Schulz F."/>
            <person name="Roux S."/>
            <person name="Paez-Espino D."/>
            <person name="Jungbluth S."/>
            <person name="Walsh D.A."/>
            <person name="Denef V.J."/>
            <person name="McMahon K.D."/>
            <person name="Konstantinidis K.T."/>
            <person name="Eloe-Fadrosh E.A."/>
            <person name="Kyrpides N.C."/>
            <person name="Woyke T."/>
        </authorList>
    </citation>
    <scope>NUCLEOTIDE SEQUENCE</scope>
    <source>
        <strain evidence="2">GVMAG-M-3300020169-51</strain>
    </source>
</reference>
<feature type="transmembrane region" description="Helical" evidence="1">
    <location>
        <begin position="69"/>
        <end position="87"/>
    </location>
</feature>
<dbReference type="EMBL" id="MN739292">
    <property type="protein sequence ID" value="QHS97251.1"/>
    <property type="molecule type" value="Genomic_DNA"/>
</dbReference>
<organism evidence="2">
    <name type="scientific">viral metagenome</name>
    <dbReference type="NCBI Taxonomy" id="1070528"/>
    <lineage>
        <taxon>unclassified sequences</taxon>
        <taxon>metagenomes</taxon>
        <taxon>organismal metagenomes</taxon>
    </lineage>
</organism>
<keyword evidence="1" id="KW-1133">Transmembrane helix</keyword>